<dbReference type="AlphaFoldDB" id="A0A3M7PXQ5"/>
<comment type="caution">
    <text evidence="1">The sequence shown here is derived from an EMBL/GenBank/DDBJ whole genome shotgun (WGS) entry which is preliminary data.</text>
</comment>
<name>A0A3M7PXQ5_BRAPC</name>
<reference evidence="1 2" key="1">
    <citation type="journal article" date="2018" name="Sci. Rep.">
        <title>Genomic signatures of local adaptation to the degree of environmental predictability in rotifers.</title>
        <authorList>
            <person name="Franch-Gras L."/>
            <person name="Hahn C."/>
            <person name="Garcia-Roger E.M."/>
            <person name="Carmona M.J."/>
            <person name="Serra M."/>
            <person name="Gomez A."/>
        </authorList>
    </citation>
    <scope>NUCLEOTIDE SEQUENCE [LARGE SCALE GENOMIC DNA]</scope>
    <source>
        <strain evidence="1">HYR1</strain>
    </source>
</reference>
<dbReference type="EMBL" id="REGN01008445">
    <property type="protein sequence ID" value="RNA03565.1"/>
    <property type="molecule type" value="Genomic_DNA"/>
</dbReference>
<protein>
    <submittedName>
        <fullName evidence="1">Uncharacterized protein</fullName>
    </submittedName>
</protein>
<sequence>MAIYFLSLALRDKIEQAKTLKAKIMHPTSITSSPVLKHLKPENIINGTNNGADSAKAAFTDGAAAEINEPNDTAELATKIMAKTQRANFNPSLFSPAIQTLSKHFQILVKFTLIEAHVQKWLKKKFQKIISSRDLTFYSKKKSIQTYYVKLSKLTTVNSYLKTSDFTKT</sequence>
<gene>
    <name evidence="1" type="ORF">BpHYR1_035652</name>
</gene>
<evidence type="ECO:0000313" key="2">
    <source>
        <dbReference type="Proteomes" id="UP000276133"/>
    </source>
</evidence>
<organism evidence="1 2">
    <name type="scientific">Brachionus plicatilis</name>
    <name type="common">Marine rotifer</name>
    <name type="synonym">Brachionus muelleri</name>
    <dbReference type="NCBI Taxonomy" id="10195"/>
    <lineage>
        <taxon>Eukaryota</taxon>
        <taxon>Metazoa</taxon>
        <taxon>Spiralia</taxon>
        <taxon>Gnathifera</taxon>
        <taxon>Rotifera</taxon>
        <taxon>Eurotatoria</taxon>
        <taxon>Monogononta</taxon>
        <taxon>Pseudotrocha</taxon>
        <taxon>Ploima</taxon>
        <taxon>Brachionidae</taxon>
        <taxon>Brachionus</taxon>
    </lineage>
</organism>
<keyword evidence="2" id="KW-1185">Reference proteome</keyword>
<accession>A0A3M7PXQ5</accession>
<dbReference type="Proteomes" id="UP000276133">
    <property type="component" value="Unassembled WGS sequence"/>
</dbReference>
<evidence type="ECO:0000313" key="1">
    <source>
        <dbReference type="EMBL" id="RNA03565.1"/>
    </source>
</evidence>
<proteinExistence type="predicted"/>